<dbReference type="InterPro" id="IPR004026">
    <property type="entry name" value="Ada_DNA_repair_Zn-bd"/>
</dbReference>
<dbReference type="GO" id="GO:0003700">
    <property type="term" value="F:DNA-binding transcription factor activity"/>
    <property type="evidence" value="ECO:0007669"/>
    <property type="project" value="InterPro"/>
</dbReference>
<evidence type="ECO:0000259" key="8">
    <source>
        <dbReference type="PROSITE" id="PS01124"/>
    </source>
</evidence>
<dbReference type="PROSITE" id="PS01124">
    <property type="entry name" value="HTH_ARAC_FAMILY_2"/>
    <property type="match status" value="1"/>
</dbReference>
<keyword evidence="3" id="KW-0805">Transcription regulation</keyword>
<accession>A0A8J4M2Z1</accession>
<sequence length="213" mass="24690">MDIMDGRDNVSEEQWQAIVDNDTVYDGEFLYGLRTTGIFCKPSCRSRLPNRRNVLIFEDASEAVAAGFRPCKRCKPTHDRLPDQEWADEIARYLELNYARALRLQEIADHCHGSPYHLHRTFKRIKGTTPIEYLQQIRINRARALLQQTSWPISEIAGEVGIPNVSYFTTIFKKMTGRTPAMYRENIQSAEAQKRGQEEEHDEQDCVLDKARL</sequence>
<feature type="region of interest" description="Disordered" evidence="7">
    <location>
        <begin position="191"/>
        <end position="213"/>
    </location>
</feature>
<dbReference type="Gene3D" id="3.40.10.10">
    <property type="entry name" value="DNA Methylphosphotriester Repair Domain"/>
    <property type="match status" value="1"/>
</dbReference>
<dbReference type="SUPFAM" id="SSF57884">
    <property type="entry name" value="Ada DNA repair protein, N-terminal domain (N-Ada 10)"/>
    <property type="match status" value="1"/>
</dbReference>
<dbReference type="Gene3D" id="1.10.10.60">
    <property type="entry name" value="Homeodomain-like"/>
    <property type="match status" value="2"/>
</dbReference>
<dbReference type="InterPro" id="IPR035451">
    <property type="entry name" value="Ada-like_dom_sf"/>
</dbReference>
<evidence type="ECO:0000256" key="1">
    <source>
        <dbReference type="ARBA" id="ARBA00001947"/>
    </source>
</evidence>
<dbReference type="PIRSF" id="PIRSF000408">
    <property type="entry name" value="Alkyltransferas_AdaA"/>
    <property type="match status" value="1"/>
</dbReference>
<evidence type="ECO:0000256" key="6">
    <source>
        <dbReference type="ARBA" id="ARBA00023163"/>
    </source>
</evidence>
<keyword evidence="4" id="KW-0238">DNA-binding</keyword>
<dbReference type="AlphaFoldDB" id="A0A8J4M2Z1"/>
<dbReference type="InterPro" id="IPR009057">
    <property type="entry name" value="Homeodomain-like_sf"/>
</dbReference>
<dbReference type="GO" id="GO:0006281">
    <property type="term" value="P:DNA repair"/>
    <property type="evidence" value="ECO:0007669"/>
    <property type="project" value="InterPro"/>
</dbReference>
<keyword evidence="6" id="KW-0804">Transcription</keyword>
<evidence type="ECO:0000256" key="4">
    <source>
        <dbReference type="ARBA" id="ARBA00023125"/>
    </source>
</evidence>
<dbReference type="EMBL" id="BOVK01000023">
    <property type="protein sequence ID" value="GIQ69036.1"/>
    <property type="molecule type" value="Genomic_DNA"/>
</dbReference>
<dbReference type="PRINTS" id="PR00032">
    <property type="entry name" value="HTHARAC"/>
</dbReference>
<protein>
    <submittedName>
        <fullName evidence="9">Bifunctional transcriptional activator/DNA repair enzyme AdaA</fullName>
    </submittedName>
</protein>
<organism evidence="9 10">
    <name type="scientific">Xylanibacillus composti</name>
    <dbReference type="NCBI Taxonomy" id="1572762"/>
    <lineage>
        <taxon>Bacteria</taxon>
        <taxon>Bacillati</taxon>
        <taxon>Bacillota</taxon>
        <taxon>Bacilli</taxon>
        <taxon>Bacillales</taxon>
        <taxon>Paenibacillaceae</taxon>
        <taxon>Xylanibacillus</taxon>
    </lineage>
</organism>
<keyword evidence="10" id="KW-1185">Reference proteome</keyword>
<dbReference type="PANTHER" id="PTHR43280:SF28">
    <property type="entry name" value="HTH-TYPE TRANSCRIPTIONAL ACTIVATOR RHAS"/>
    <property type="match status" value="1"/>
</dbReference>
<reference evidence="9" key="1">
    <citation type="submission" date="2021-04" db="EMBL/GenBank/DDBJ databases">
        <title>Draft genome sequence of Xylanibacillus composti strain K13.</title>
        <authorList>
            <person name="Uke A."/>
            <person name="Chhe C."/>
            <person name="Baramee S."/>
            <person name="Kosugi A."/>
        </authorList>
    </citation>
    <scope>NUCLEOTIDE SEQUENCE</scope>
    <source>
        <strain evidence="9">K13</strain>
    </source>
</reference>
<comment type="cofactor">
    <cofactor evidence="1">
        <name>Zn(2+)</name>
        <dbReference type="ChEBI" id="CHEBI:29105"/>
    </cofactor>
</comment>
<dbReference type="GO" id="GO:0032259">
    <property type="term" value="P:methylation"/>
    <property type="evidence" value="ECO:0007669"/>
    <property type="project" value="UniProtKB-KW"/>
</dbReference>
<dbReference type="GO" id="GO:0008270">
    <property type="term" value="F:zinc ion binding"/>
    <property type="evidence" value="ECO:0007669"/>
    <property type="project" value="InterPro"/>
</dbReference>
<dbReference type="SUPFAM" id="SSF46689">
    <property type="entry name" value="Homeodomain-like"/>
    <property type="match status" value="2"/>
</dbReference>
<keyword evidence="2" id="KW-0808">Transferase</keyword>
<dbReference type="SMART" id="SM00342">
    <property type="entry name" value="HTH_ARAC"/>
    <property type="match status" value="1"/>
</dbReference>
<dbReference type="GO" id="GO:0008168">
    <property type="term" value="F:methyltransferase activity"/>
    <property type="evidence" value="ECO:0007669"/>
    <property type="project" value="UniProtKB-KW"/>
</dbReference>
<name>A0A8J4M2Z1_9BACL</name>
<evidence type="ECO:0000313" key="10">
    <source>
        <dbReference type="Proteomes" id="UP000677918"/>
    </source>
</evidence>
<evidence type="ECO:0000256" key="5">
    <source>
        <dbReference type="ARBA" id="ARBA00023159"/>
    </source>
</evidence>
<evidence type="ECO:0000256" key="3">
    <source>
        <dbReference type="ARBA" id="ARBA00023015"/>
    </source>
</evidence>
<keyword evidence="2" id="KW-0489">Methyltransferase</keyword>
<dbReference type="Proteomes" id="UP000677918">
    <property type="component" value="Unassembled WGS sequence"/>
</dbReference>
<evidence type="ECO:0000256" key="2">
    <source>
        <dbReference type="ARBA" id="ARBA00022603"/>
    </source>
</evidence>
<dbReference type="Pfam" id="PF12833">
    <property type="entry name" value="HTH_18"/>
    <property type="match status" value="1"/>
</dbReference>
<feature type="domain" description="HTH araC/xylS-type" evidence="8">
    <location>
        <begin position="88"/>
        <end position="186"/>
    </location>
</feature>
<proteinExistence type="predicted"/>
<dbReference type="GO" id="GO:0043565">
    <property type="term" value="F:sequence-specific DNA binding"/>
    <property type="evidence" value="ECO:0007669"/>
    <property type="project" value="InterPro"/>
</dbReference>
<dbReference type="InterPro" id="IPR018060">
    <property type="entry name" value="HTH_AraC"/>
</dbReference>
<keyword evidence="5" id="KW-0010">Activator</keyword>
<gene>
    <name evidence="9" type="primary">adaA</name>
    <name evidence="9" type="ORF">XYCOK13_18600</name>
</gene>
<dbReference type="PANTHER" id="PTHR43280">
    <property type="entry name" value="ARAC-FAMILY TRANSCRIPTIONAL REGULATOR"/>
    <property type="match status" value="1"/>
</dbReference>
<dbReference type="InterPro" id="IPR016220">
    <property type="entry name" value="Me-P-triester_DNA_alkyl-Trfase"/>
</dbReference>
<dbReference type="InterPro" id="IPR020449">
    <property type="entry name" value="Tscrpt_reg_AraC-type_HTH"/>
</dbReference>
<evidence type="ECO:0000313" key="9">
    <source>
        <dbReference type="EMBL" id="GIQ69036.1"/>
    </source>
</evidence>
<dbReference type="Pfam" id="PF02805">
    <property type="entry name" value="Ada_Zn_binding"/>
    <property type="match status" value="1"/>
</dbReference>
<evidence type="ECO:0000256" key="7">
    <source>
        <dbReference type="SAM" id="MobiDB-lite"/>
    </source>
</evidence>
<comment type="caution">
    <text evidence="9">The sequence shown here is derived from an EMBL/GenBank/DDBJ whole genome shotgun (WGS) entry which is preliminary data.</text>
</comment>